<proteinExistence type="predicted"/>
<dbReference type="OMA" id="HKQCGKP"/>
<name>A0C5K3_PARTE</name>
<sequence>MLSKDQPKENLNKGIVIPLIFQCPKGCVCDSGSPRNWHHKQCGKPSFISEFGDIFCENHQKDCSGYFIKDASFQCGAAKKNNSWYQHKSMSQILMALSAALQAAEQKEQEGVNLEQFTQNIMESVRKRWNN</sequence>
<dbReference type="Proteomes" id="UP000000600">
    <property type="component" value="Unassembled WGS sequence"/>
</dbReference>
<dbReference type="GeneID" id="5019256"/>
<dbReference type="KEGG" id="ptm:GSPATT00035199001"/>
<dbReference type="RefSeq" id="XP_001433467.1">
    <property type="nucleotide sequence ID" value="XM_001433430.1"/>
</dbReference>
<reference evidence="1 2" key="1">
    <citation type="journal article" date="2006" name="Nature">
        <title>Global trends of whole-genome duplications revealed by the ciliate Paramecium tetraurelia.</title>
        <authorList>
            <consortium name="Genoscope"/>
            <person name="Aury J.-M."/>
            <person name="Jaillon O."/>
            <person name="Duret L."/>
            <person name="Noel B."/>
            <person name="Jubin C."/>
            <person name="Porcel B.M."/>
            <person name="Segurens B."/>
            <person name="Daubin V."/>
            <person name="Anthouard V."/>
            <person name="Aiach N."/>
            <person name="Arnaiz O."/>
            <person name="Billaut A."/>
            <person name="Beisson J."/>
            <person name="Blanc I."/>
            <person name="Bouhouche K."/>
            <person name="Camara F."/>
            <person name="Duharcourt S."/>
            <person name="Guigo R."/>
            <person name="Gogendeau D."/>
            <person name="Katinka M."/>
            <person name="Keller A.-M."/>
            <person name="Kissmehl R."/>
            <person name="Klotz C."/>
            <person name="Koll F."/>
            <person name="Le Moue A."/>
            <person name="Lepere C."/>
            <person name="Malinsky S."/>
            <person name="Nowacki M."/>
            <person name="Nowak J.K."/>
            <person name="Plattner H."/>
            <person name="Poulain J."/>
            <person name="Ruiz F."/>
            <person name="Serrano V."/>
            <person name="Zagulski M."/>
            <person name="Dessen P."/>
            <person name="Betermier M."/>
            <person name="Weissenbach J."/>
            <person name="Scarpelli C."/>
            <person name="Schachter V."/>
            <person name="Sperling L."/>
            <person name="Meyer E."/>
            <person name="Cohen J."/>
            <person name="Wincker P."/>
        </authorList>
    </citation>
    <scope>NUCLEOTIDE SEQUENCE [LARGE SCALE GENOMIC DNA]</scope>
    <source>
        <strain evidence="1 2">Stock d4-2</strain>
    </source>
</reference>
<evidence type="ECO:0000313" key="2">
    <source>
        <dbReference type="Proteomes" id="UP000000600"/>
    </source>
</evidence>
<dbReference type="InParanoid" id="A0C5K3"/>
<dbReference type="EMBL" id="CT868042">
    <property type="protein sequence ID" value="CAK66070.1"/>
    <property type="molecule type" value="Genomic_DNA"/>
</dbReference>
<evidence type="ECO:0000313" key="1">
    <source>
        <dbReference type="EMBL" id="CAK66070.1"/>
    </source>
</evidence>
<accession>A0C5K3</accession>
<dbReference type="HOGENOM" id="CLU_122619_0_0_1"/>
<gene>
    <name evidence="1" type="ORF">GSPATT00035199001</name>
</gene>
<keyword evidence="2" id="KW-1185">Reference proteome</keyword>
<protein>
    <submittedName>
        <fullName evidence="1">Uncharacterized protein</fullName>
    </submittedName>
</protein>
<dbReference type="AlphaFoldDB" id="A0C5K3"/>
<organism evidence="1 2">
    <name type="scientific">Paramecium tetraurelia</name>
    <dbReference type="NCBI Taxonomy" id="5888"/>
    <lineage>
        <taxon>Eukaryota</taxon>
        <taxon>Sar</taxon>
        <taxon>Alveolata</taxon>
        <taxon>Ciliophora</taxon>
        <taxon>Intramacronucleata</taxon>
        <taxon>Oligohymenophorea</taxon>
        <taxon>Peniculida</taxon>
        <taxon>Parameciidae</taxon>
        <taxon>Paramecium</taxon>
    </lineage>
</organism>